<dbReference type="InterPro" id="IPR015943">
    <property type="entry name" value="WD40/YVTN_repeat-like_dom_sf"/>
</dbReference>
<dbReference type="SUPFAM" id="SSF51004">
    <property type="entry name" value="C-terminal (heme d1) domain of cytochrome cd1-nitrite reductase"/>
    <property type="match status" value="1"/>
</dbReference>
<sequence>MVDTPQVIPGAPVKIAGRGFVPGQQVQLTYAGAALGAPATADAEGNFRTEFAIPSDAPPGQHPVVVNATRPVAAVVHPLKVSPNVPLSGQEQFSVTSQPLVQGLYQVAYSARNDRLYVTSAVGRPPVAQSALLKVHPQTLAIEARATPKEVPQQAGQQRAPGVFAVYGVAVDDANDTLWVTNTRQDTVAVYRQADLSLVKQFEVGSVAHSRDVVVDAARGKAFASAAGAPFIKVFDTKTLQPLPDIKLETTVKGPDAKPFSPFSLAFDAPTGKLYTVSLNSAEVAVIGTTSGRVEKVFVVDSAQSTIGVAYDPKTRRLFVAAQGSDNLLIVDPATGKTLHNVLVGAGTHNVAVDSARGQVYVSNRGAGTVTVVSVDGKIIANLPGGTFPNHIAGDGKGTFYAINKSRGADDPQGDRITRITPR</sequence>
<protein>
    <recommendedName>
        <fullName evidence="3">YVTN family beta-propeller protein</fullName>
    </recommendedName>
</protein>
<gene>
    <name evidence="1" type="ORF">DES41_11127</name>
</gene>
<dbReference type="InterPro" id="IPR051200">
    <property type="entry name" value="Host-pathogen_enzymatic-act"/>
</dbReference>
<dbReference type="PANTHER" id="PTHR47197:SF3">
    <property type="entry name" value="DIHYDRO-HEME D1 DEHYDROGENASE"/>
    <property type="match status" value="1"/>
</dbReference>
<proteinExistence type="predicted"/>
<comment type="caution">
    <text evidence="1">The sequence shown here is derived from an EMBL/GenBank/DDBJ whole genome shotgun (WGS) entry which is preliminary data.</text>
</comment>
<dbReference type="EMBL" id="QPJK01000011">
    <property type="protein sequence ID" value="RCW66069.1"/>
    <property type="molecule type" value="Genomic_DNA"/>
</dbReference>
<reference evidence="1 2" key="1">
    <citation type="submission" date="2018-07" db="EMBL/GenBank/DDBJ databases">
        <title>Genomic Encyclopedia of Type Strains, Phase IV (KMG-IV): sequencing the most valuable type-strain genomes for metagenomic binning, comparative biology and taxonomic classification.</title>
        <authorList>
            <person name="Goeker M."/>
        </authorList>
    </citation>
    <scope>NUCLEOTIDE SEQUENCE [LARGE SCALE GENOMIC DNA]</scope>
    <source>
        <strain evidence="1 2">DSM 21634</strain>
    </source>
</reference>
<evidence type="ECO:0000313" key="2">
    <source>
        <dbReference type="Proteomes" id="UP000252884"/>
    </source>
</evidence>
<dbReference type="Proteomes" id="UP000252884">
    <property type="component" value="Unassembled WGS sequence"/>
</dbReference>
<dbReference type="PANTHER" id="PTHR47197">
    <property type="entry name" value="PROTEIN NIRF"/>
    <property type="match status" value="1"/>
</dbReference>
<name>A0A368XEJ0_9BURK</name>
<evidence type="ECO:0000313" key="1">
    <source>
        <dbReference type="EMBL" id="RCW66069.1"/>
    </source>
</evidence>
<accession>A0A368XEJ0</accession>
<keyword evidence="2" id="KW-1185">Reference proteome</keyword>
<dbReference type="AlphaFoldDB" id="A0A368XEJ0"/>
<dbReference type="InterPro" id="IPR011048">
    <property type="entry name" value="Haem_d1_sf"/>
</dbReference>
<dbReference type="Gene3D" id="2.130.10.10">
    <property type="entry name" value="YVTN repeat-like/Quinoprotein amine dehydrogenase"/>
    <property type="match status" value="1"/>
</dbReference>
<evidence type="ECO:0008006" key="3">
    <source>
        <dbReference type="Google" id="ProtNLM"/>
    </source>
</evidence>
<organism evidence="1 2">
    <name type="scientific">Pseudorhodoferax soli</name>
    <dbReference type="NCBI Taxonomy" id="545864"/>
    <lineage>
        <taxon>Bacteria</taxon>
        <taxon>Pseudomonadati</taxon>
        <taxon>Pseudomonadota</taxon>
        <taxon>Betaproteobacteria</taxon>
        <taxon>Burkholderiales</taxon>
        <taxon>Comamonadaceae</taxon>
    </lineage>
</organism>